<dbReference type="Pfam" id="PF00656">
    <property type="entry name" value="Peptidase_C14"/>
    <property type="match status" value="1"/>
</dbReference>
<dbReference type="InterPro" id="IPR011600">
    <property type="entry name" value="Pept_C14_caspase"/>
</dbReference>
<dbReference type="PANTHER" id="PTHR10454:SF245">
    <property type="entry name" value="CASPASE-RELATED"/>
    <property type="match status" value="1"/>
</dbReference>
<evidence type="ECO:0000313" key="8">
    <source>
        <dbReference type="EMBL" id="EFX85532.1"/>
    </source>
</evidence>
<dbReference type="PANTHER" id="PTHR10454">
    <property type="entry name" value="CASPASE"/>
    <property type="match status" value="1"/>
</dbReference>
<organism evidence="8 9">
    <name type="scientific">Daphnia pulex</name>
    <name type="common">Water flea</name>
    <dbReference type="NCBI Taxonomy" id="6669"/>
    <lineage>
        <taxon>Eukaryota</taxon>
        <taxon>Metazoa</taxon>
        <taxon>Ecdysozoa</taxon>
        <taxon>Arthropoda</taxon>
        <taxon>Crustacea</taxon>
        <taxon>Branchiopoda</taxon>
        <taxon>Diplostraca</taxon>
        <taxon>Cladocera</taxon>
        <taxon>Anomopoda</taxon>
        <taxon>Daphniidae</taxon>
        <taxon>Daphnia</taxon>
    </lineage>
</organism>
<reference evidence="8 9" key="1">
    <citation type="journal article" date="2011" name="Science">
        <title>The ecoresponsive genome of Daphnia pulex.</title>
        <authorList>
            <person name="Colbourne J.K."/>
            <person name="Pfrender M.E."/>
            <person name="Gilbert D."/>
            <person name="Thomas W.K."/>
            <person name="Tucker A."/>
            <person name="Oakley T.H."/>
            <person name="Tokishita S."/>
            <person name="Aerts A."/>
            <person name="Arnold G.J."/>
            <person name="Basu M.K."/>
            <person name="Bauer D.J."/>
            <person name="Caceres C.E."/>
            <person name="Carmel L."/>
            <person name="Casola C."/>
            <person name="Choi J.H."/>
            <person name="Detter J.C."/>
            <person name="Dong Q."/>
            <person name="Dusheyko S."/>
            <person name="Eads B.D."/>
            <person name="Frohlich T."/>
            <person name="Geiler-Samerotte K.A."/>
            <person name="Gerlach D."/>
            <person name="Hatcher P."/>
            <person name="Jogdeo S."/>
            <person name="Krijgsveld J."/>
            <person name="Kriventseva E.V."/>
            <person name="Kultz D."/>
            <person name="Laforsch C."/>
            <person name="Lindquist E."/>
            <person name="Lopez J."/>
            <person name="Manak J.R."/>
            <person name="Muller J."/>
            <person name="Pangilinan J."/>
            <person name="Patwardhan R.P."/>
            <person name="Pitluck S."/>
            <person name="Pritham E.J."/>
            <person name="Rechtsteiner A."/>
            <person name="Rho M."/>
            <person name="Rogozin I.B."/>
            <person name="Sakarya O."/>
            <person name="Salamov A."/>
            <person name="Schaack S."/>
            <person name="Shapiro H."/>
            <person name="Shiga Y."/>
            <person name="Skalitzky C."/>
            <person name="Smith Z."/>
            <person name="Souvorov A."/>
            <person name="Sung W."/>
            <person name="Tang Z."/>
            <person name="Tsuchiya D."/>
            <person name="Tu H."/>
            <person name="Vos H."/>
            <person name="Wang M."/>
            <person name="Wolf Y.I."/>
            <person name="Yamagata H."/>
            <person name="Yamada T."/>
            <person name="Ye Y."/>
            <person name="Shaw J.R."/>
            <person name="Andrews J."/>
            <person name="Crease T.J."/>
            <person name="Tang H."/>
            <person name="Lucas S.M."/>
            <person name="Robertson H.M."/>
            <person name="Bork P."/>
            <person name="Koonin E.V."/>
            <person name="Zdobnov E.M."/>
            <person name="Grigoriev I.V."/>
            <person name="Lynch M."/>
            <person name="Boore J.L."/>
        </authorList>
    </citation>
    <scope>NUCLEOTIDE SEQUENCE [LARGE SCALE GENOMIC DNA]</scope>
</reference>
<dbReference type="Gene3D" id="3.40.50.1460">
    <property type="match status" value="1"/>
</dbReference>
<keyword evidence="9" id="KW-1185">Reference proteome</keyword>
<dbReference type="OrthoDB" id="6116485at2759"/>
<dbReference type="GO" id="GO:0006915">
    <property type="term" value="P:apoptotic process"/>
    <property type="evidence" value="ECO:0000318"/>
    <property type="project" value="GO_Central"/>
</dbReference>
<dbReference type="InterPro" id="IPR016129">
    <property type="entry name" value="Caspase_his_AS"/>
</dbReference>
<dbReference type="SMART" id="SM00115">
    <property type="entry name" value="CASc"/>
    <property type="match status" value="1"/>
</dbReference>
<evidence type="ECO:0000256" key="2">
    <source>
        <dbReference type="ARBA" id="ARBA00022670"/>
    </source>
</evidence>
<keyword evidence="4" id="KW-0788">Thiol protease</keyword>
<dbReference type="Proteomes" id="UP000000305">
    <property type="component" value="Unassembled WGS sequence"/>
</dbReference>
<dbReference type="SUPFAM" id="SSF52129">
    <property type="entry name" value="Caspase-like"/>
    <property type="match status" value="1"/>
</dbReference>
<dbReference type="HOGENOM" id="CLU_940915_0_0_1"/>
<dbReference type="PROSITE" id="PS01121">
    <property type="entry name" value="CASPASE_HIS"/>
    <property type="match status" value="1"/>
</dbReference>
<dbReference type="KEGG" id="dpx:DAPPUDRAFT_314077"/>
<dbReference type="AlphaFoldDB" id="E9G4M1"/>
<dbReference type="InParanoid" id="E9G4M1"/>
<dbReference type="PROSITE" id="PS50208">
    <property type="entry name" value="CASPASE_P20"/>
    <property type="match status" value="1"/>
</dbReference>
<accession>E9G4M1</accession>
<feature type="domain" description="Caspase family p20" evidence="7">
    <location>
        <begin position="44"/>
        <end position="168"/>
    </location>
</feature>
<dbReference type="PRINTS" id="PR00376">
    <property type="entry name" value="IL1BCENZYME"/>
</dbReference>
<dbReference type="InterPro" id="IPR033139">
    <property type="entry name" value="Caspase_cys_AS"/>
</dbReference>
<gene>
    <name evidence="8" type="ORF">DAPPUDRAFT_314077</name>
</gene>
<dbReference type="PhylomeDB" id="E9G4M1"/>
<dbReference type="STRING" id="6669.E9G4M1"/>
<evidence type="ECO:0000256" key="6">
    <source>
        <dbReference type="SAM" id="MobiDB-lite"/>
    </source>
</evidence>
<dbReference type="InterPro" id="IPR001309">
    <property type="entry name" value="Pept_C14_p20"/>
</dbReference>
<name>E9G4M1_DAPPU</name>
<comment type="similarity">
    <text evidence="1">Belongs to the peptidase C14A family.</text>
</comment>
<keyword evidence="5" id="KW-0865">Zymogen</keyword>
<dbReference type="GO" id="GO:0004197">
    <property type="term" value="F:cysteine-type endopeptidase activity"/>
    <property type="evidence" value="ECO:0000318"/>
    <property type="project" value="GO_Central"/>
</dbReference>
<feature type="region of interest" description="Disordered" evidence="6">
    <location>
        <begin position="1"/>
        <end position="33"/>
    </location>
</feature>
<evidence type="ECO:0000256" key="1">
    <source>
        <dbReference type="ARBA" id="ARBA00010134"/>
    </source>
</evidence>
<keyword evidence="3" id="KW-0378">Hydrolase</keyword>
<dbReference type="InterPro" id="IPR015917">
    <property type="entry name" value="Pept_C14A"/>
</dbReference>
<evidence type="ECO:0000313" key="9">
    <source>
        <dbReference type="Proteomes" id="UP000000305"/>
    </source>
</evidence>
<evidence type="ECO:0000259" key="7">
    <source>
        <dbReference type="PROSITE" id="PS50208"/>
    </source>
</evidence>
<evidence type="ECO:0000256" key="5">
    <source>
        <dbReference type="ARBA" id="ARBA00023145"/>
    </source>
</evidence>
<dbReference type="PROSITE" id="PS01122">
    <property type="entry name" value="CASPASE_CYS"/>
    <property type="match status" value="1"/>
</dbReference>
<protein>
    <recommendedName>
        <fullName evidence="7">Caspase family p20 domain-containing protein</fullName>
    </recommendedName>
</protein>
<dbReference type="GO" id="GO:0005737">
    <property type="term" value="C:cytoplasm"/>
    <property type="evidence" value="ECO:0000318"/>
    <property type="project" value="GO_Central"/>
</dbReference>
<dbReference type="GO" id="GO:0043525">
    <property type="term" value="P:positive regulation of neuron apoptotic process"/>
    <property type="evidence" value="ECO:0000318"/>
    <property type="project" value="GO_Central"/>
</dbReference>
<dbReference type="FunFam" id="3.40.50.1460:FF:000048">
    <property type="entry name" value="Uncharacterized protein"/>
    <property type="match status" value="1"/>
</dbReference>
<keyword evidence="2" id="KW-0645">Protease</keyword>
<dbReference type="EMBL" id="GL732532">
    <property type="protein sequence ID" value="EFX85532.1"/>
    <property type="molecule type" value="Genomic_DNA"/>
</dbReference>
<evidence type="ECO:0000256" key="3">
    <source>
        <dbReference type="ARBA" id="ARBA00022801"/>
    </source>
</evidence>
<dbReference type="eggNOG" id="KOG3573">
    <property type="taxonomic scope" value="Eukaryota"/>
</dbReference>
<proteinExistence type="inferred from homology"/>
<evidence type="ECO:0000256" key="4">
    <source>
        <dbReference type="ARBA" id="ARBA00022807"/>
    </source>
</evidence>
<dbReference type="GO" id="GO:0006508">
    <property type="term" value="P:proteolysis"/>
    <property type="evidence" value="ECO:0007669"/>
    <property type="project" value="UniProtKB-KW"/>
</dbReference>
<sequence>MDLTDANPIGNQLQTPVQAPRRKTSRAECPVDRDSPVYNMKHRRRGKAYIFNHECFDPSLGLSRRVGSSTDVSNLQIALHGLGFQVFYFNDRGVCDVRKIIQELANEDHSECDCVMVVVLSHGENGMIYTYDSVYHSDELWFPFTSDKCPSLAGKPKLFFIQACQGSQMDKGTLMQCDSAKERDSVVEEYSIPTLADFMIAYSTVPAFIIFEPWANHKVVLCQFWFCWTCSSNNLNIIAWISSMKFDCSIPLFFKCPRVCPCECGSIHEDLLFPIPPAGFNSSTDGAPVDAWPYFP</sequence>
<dbReference type="InterPro" id="IPR002398">
    <property type="entry name" value="Pept_C14"/>
</dbReference>
<dbReference type="InterPro" id="IPR029030">
    <property type="entry name" value="Caspase-like_dom_sf"/>
</dbReference>